<dbReference type="EMBL" id="FUYE01000004">
    <property type="protein sequence ID" value="SKA90297.1"/>
    <property type="molecule type" value="Genomic_DNA"/>
</dbReference>
<accession>A0A1T4XL72</accession>
<feature type="compositionally biased region" description="Polar residues" evidence="1">
    <location>
        <begin position="296"/>
        <end position="305"/>
    </location>
</feature>
<dbReference type="STRING" id="48467.SAMN02745166_01687"/>
<feature type="region of interest" description="Disordered" evidence="1">
    <location>
        <begin position="1"/>
        <end position="20"/>
    </location>
</feature>
<proteinExistence type="predicted"/>
<dbReference type="OrthoDB" id="9815193at2"/>
<evidence type="ECO:0000313" key="3">
    <source>
        <dbReference type="Proteomes" id="UP000190774"/>
    </source>
</evidence>
<sequence>MATKASKKKPPSPASNPQRDMFVIMPFSGSKSCTEEQWTDIFENVFSPAAEAAGLSCSRAKVSTGSLIKSIVERLRTSYIVLADITDANPNVFYELGVRHSLSKRTIIVAQGASHIPSDLRGYWSLIYGTEPRHVKKFAEDLKGIVDHINAEPERPDNPVSDYLEREFVQSTRIKTLDAARRFSALHTELTGILGELSGGRFRRYPSSVGQHSCLSLLLDERYIDPGPELLRQAYEARKTLRVLMGCDEPSSSFVADAISMVSALMNDVRVLRDKLAKGDYSEPEQISVLNWSFSASTNQPQSPLKTREPSPYRCAFSPRPSGPTGYGDEDSDDSL</sequence>
<dbReference type="RefSeq" id="WP_139373139.1">
    <property type="nucleotide sequence ID" value="NZ_FUYE01000004.1"/>
</dbReference>
<protein>
    <submittedName>
        <fullName evidence="2">Uncharacterized protein</fullName>
    </submittedName>
</protein>
<dbReference type="Proteomes" id="UP000190774">
    <property type="component" value="Unassembled WGS sequence"/>
</dbReference>
<organism evidence="2 3">
    <name type="scientific">Prosthecobacter debontii</name>
    <dbReference type="NCBI Taxonomy" id="48467"/>
    <lineage>
        <taxon>Bacteria</taxon>
        <taxon>Pseudomonadati</taxon>
        <taxon>Verrucomicrobiota</taxon>
        <taxon>Verrucomicrobiia</taxon>
        <taxon>Verrucomicrobiales</taxon>
        <taxon>Verrucomicrobiaceae</taxon>
        <taxon>Prosthecobacter</taxon>
    </lineage>
</organism>
<dbReference type="AlphaFoldDB" id="A0A1T4XL72"/>
<reference evidence="3" key="1">
    <citation type="submission" date="2017-02" db="EMBL/GenBank/DDBJ databases">
        <authorList>
            <person name="Varghese N."/>
            <person name="Submissions S."/>
        </authorList>
    </citation>
    <scope>NUCLEOTIDE SEQUENCE [LARGE SCALE GENOMIC DNA]</scope>
    <source>
        <strain evidence="3">ATCC 700200</strain>
    </source>
</reference>
<gene>
    <name evidence="2" type="ORF">SAMN02745166_01687</name>
</gene>
<evidence type="ECO:0000313" key="2">
    <source>
        <dbReference type="EMBL" id="SKA90297.1"/>
    </source>
</evidence>
<feature type="compositionally biased region" description="Basic residues" evidence="1">
    <location>
        <begin position="1"/>
        <end position="10"/>
    </location>
</feature>
<keyword evidence="3" id="KW-1185">Reference proteome</keyword>
<name>A0A1T4XL72_9BACT</name>
<feature type="region of interest" description="Disordered" evidence="1">
    <location>
        <begin position="296"/>
        <end position="336"/>
    </location>
</feature>
<evidence type="ECO:0000256" key="1">
    <source>
        <dbReference type="SAM" id="MobiDB-lite"/>
    </source>
</evidence>